<protein>
    <submittedName>
        <fullName evidence="4">Gfo/Idh/MocA family oxidoreductase</fullName>
    </submittedName>
</protein>
<organism evidence="4 5">
    <name type="scientific">Paenibacillus ginsengarvi</name>
    <dbReference type="NCBI Taxonomy" id="400777"/>
    <lineage>
        <taxon>Bacteria</taxon>
        <taxon>Bacillati</taxon>
        <taxon>Bacillota</taxon>
        <taxon>Bacilli</taxon>
        <taxon>Bacillales</taxon>
        <taxon>Paenibacillaceae</taxon>
        <taxon>Paenibacillus</taxon>
    </lineage>
</organism>
<comment type="caution">
    <text evidence="4">The sequence shown here is derived from an EMBL/GenBank/DDBJ whole genome shotgun (WGS) entry which is preliminary data.</text>
</comment>
<dbReference type="Pfam" id="PF22725">
    <property type="entry name" value="GFO_IDH_MocA_C3"/>
    <property type="match status" value="1"/>
</dbReference>
<evidence type="ECO:0000313" key="5">
    <source>
        <dbReference type="Proteomes" id="UP000282311"/>
    </source>
</evidence>
<feature type="domain" description="GFO/IDH/MocA-like oxidoreductase" evidence="3">
    <location>
        <begin position="142"/>
        <end position="278"/>
    </location>
</feature>
<evidence type="ECO:0000256" key="1">
    <source>
        <dbReference type="ARBA" id="ARBA00023002"/>
    </source>
</evidence>
<dbReference type="InterPro" id="IPR050463">
    <property type="entry name" value="Gfo/Idh/MocA_oxidrdct_glycsds"/>
</dbReference>
<dbReference type="InterPro" id="IPR000683">
    <property type="entry name" value="Gfo/Idh/MocA-like_OxRdtase_N"/>
</dbReference>
<dbReference type="AlphaFoldDB" id="A0A3B0CFF1"/>
<keyword evidence="1" id="KW-0560">Oxidoreductase</keyword>
<dbReference type="InterPro" id="IPR036291">
    <property type="entry name" value="NAD(P)-bd_dom_sf"/>
</dbReference>
<accession>A0A3B0CFF1</accession>
<dbReference type="EMBL" id="RBAH01000010">
    <property type="protein sequence ID" value="RKN84010.1"/>
    <property type="molecule type" value="Genomic_DNA"/>
</dbReference>
<name>A0A3B0CFF1_9BACL</name>
<dbReference type="GO" id="GO:0000166">
    <property type="term" value="F:nucleotide binding"/>
    <property type="evidence" value="ECO:0007669"/>
    <property type="project" value="InterPro"/>
</dbReference>
<proteinExistence type="predicted"/>
<keyword evidence="5" id="KW-1185">Reference proteome</keyword>
<evidence type="ECO:0000313" key="4">
    <source>
        <dbReference type="EMBL" id="RKN84010.1"/>
    </source>
</evidence>
<dbReference type="SUPFAM" id="SSF51735">
    <property type="entry name" value="NAD(P)-binding Rossmann-fold domains"/>
    <property type="match status" value="1"/>
</dbReference>
<dbReference type="Proteomes" id="UP000282311">
    <property type="component" value="Unassembled WGS sequence"/>
</dbReference>
<sequence>MMELIDTRGGSKMLKIGLMGCGKVAGYGHLPAIAKSAKLDVFAIYDPDEGRLCDMQRKFDVPFAYTDVDRFMQSGIDAVVITSPAPFHLQNVVDAARYGKPVLCEKPLAMDEAEAKEMIRLADEAGVALYTAFDYRFSPVSLQIKQLVQSGEIGEVRLLRLVYIWNLHGKYGTDELGRQILNQRREGRMEEGGPLVDCGVHQIDLARWWLGSEVTRYEGDGVWIDDSLYEAPDHMYVRLDHASGAKTMVEMSFSYGHTAKEPLAHFTYDLIGTEGIIRYDRREQVFEMRNSKGTTRFPFAGEKNFAGMYDAFADALQTGDPGMMPTARDGLMATWIARTATDEAIGKKRGETSE</sequence>
<dbReference type="Pfam" id="PF01408">
    <property type="entry name" value="GFO_IDH_MocA"/>
    <property type="match status" value="1"/>
</dbReference>
<dbReference type="PANTHER" id="PTHR43818">
    <property type="entry name" value="BCDNA.GH03377"/>
    <property type="match status" value="1"/>
</dbReference>
<evidence type="ECO:0000259" key="2">
    <source>
        <dbReference type="Pfam" id="PF01408"/>
    </source>
</evidence>
<dbReference type="GO" id="GO:0016491">
    <property type="term" value="F:oxidoreductase activity"/>
    <property type="evidence" value="ECO:0007669"/>
    <property type="project" value="UniProtKB-KW"/>
</dbReference>
<reference evidence="4 5" key="1">
    <citation type="journal article" date="2007" name="Int. J. Syst. Evol. Microbiol.">
        <title>Paenibacillus ginsengarvi sp. nov., isolated from soil from ginseng cultivation.</title>
        <authorList>
            <person name="Yoon M.H."/>
            <person name="Ten L.N."/>
            <person name="Im W.T."/>
        </authorList>
    </citation>
    <scope>NUCLEOTIDE SEQUENCE [LARGE SCALE GENOMIC DNA]</scope>
    <source>
        <strain evidence="4 5">KCTC 13059</strain>
    </source>
</reference>
<gene>
    <name evidence="4" type="ORF">D7M11_15640</name>
</gene>
<dbReference type="Gene3D" id="3.40.50.720">
    <property type="entry name" value="NAD(P)-binding Rossmann-like Domain"/>
    <property type="match status" value="1"/>
</dbReference>
<dbReference type="Gene3D" id="3.30.360.10">
    <property type="entry name" value="Dihydrodipicolinate Reductase, domain 2"/>
    <property type="match status" value="1"/>
</dbReference>
<dbReference type="SUPFAM" id="SSF55347">
    <property type="entry name" value="Glyceraldehyde-3-phosphate dehydrogenase-like, C-terminal domain"/>
    <property type="match status" value="1"/>
</dbReference>
<evidence type="ECO:0000259" key="3">
    <source>
        <dbReference type="Pfam" id="PF22725"/>
    </source>
</evidence>
<dbReference type="PANTHER" id="PTHR43818:SF11">
    <property type="entry name" value="BCDNA.GH03377"/>
    <property type="match status" value="1"/>
</dbReference>
<dbReference type="InterPro" id="IPR055170">
    <property type="entry name" value="GFO_IDH_MocA-like_dom"/>
</dbReference>
<feature type="domain" description="Gfo/Idh/MocA-like oxidoreductase N-terminal" evidence="2">
    <location>
        <begin position="14"/>
        <end position="131"/>
    </location>
</feature>